<feature type="region of interest" description="Disordered" evidence="5">
    <location>
        <begin position="555"/>
        <end position="596"/>
    </location>
</feature>
<dbReference type="PANTHER" id="PTHR14398">
    <property type="entry name" value="RNA RECOGNITION RRM/RNP DOMAIN"/>
    <property type="match status" value="1"/>
</dbReference>
<keyword evidence="4" id="KW-0479">Metal-binding</keyword>
<feature type="compositionally biased region" description="Polar residues" evidence="5">
    <location>
        <begin position="760"/>
        <end position="772"/>
    </location>
</feature>
<dbReference type="Gene3D" id="3.30.70.330">
    <property type="match status" value="1"/>
</dbReference>
<dbReference type="SMART" id="SM00360">
    <property type="entry name" value="RRM"/>
    <property type="match status" value="1"/>
</dbReference>
<dbReference type="VEuPathDB" id="FungiDB:MPH_08549"/>
<dbReference type="OrthoDB" id="443401at2759"/>
<dbReference type="FunFam" id="3.30.70.330:FF:000647">
    <property type="entry name" value="CCCH zinc finger and RRM domain protein"/>
    <property type="match status" value="1"/>
</dbReference>
<feature type="domain" description="RRM" evidence="6">
    <location>
        <begin position="402"/>
        <end position="474"/>
    </location>
</feature>
<keyword evidence="1 3" id="KW-0694">RNA-binding</keyword>
<dbReference type="PROSITE" id="PS50102">
    <property type="entry name" value="RRM"/>
    <property type="match status" value="1"/>
</dbReference>
<proteinExistence type="predicted"/>
<feature type="compositionally biased region" description="Basic and acidic residues" evidence="5">
    <location>
        <begin position="127"/>
        <end position="149"/>
    </location>
</feature>
<evidence type="ECO:0000256" key="4">
    <source>
        <dbReference type="PROSITE-ProRule" id="PRU00723"/>
    </source>
</evidence>
<dbReference type="STRING" id="1126212.K2RVN5"/>
<feature type="region of interest" description="Disordered" evidence="5">
    <location>
        <begin position="508"/>
        <end position="527"/>
    </location>
</feature>
<name>K2RVN5_MACPH</name>
<dbReference type="PANTHER" id="PTHR14398:SF0">
    <property type="entry name" value="ZINC FINGER PROTEIN SWM"/>
    <property type="match status" value="1"/>
</dbReference>
<feature type="compositionally biased region" description="Basic residues" evidence="5">
    <location>
        <begin position="359"/>
        <end position="375"/>
    </location>
</feature>
<feature type="compositionally biased region" description="Acidic residues" evidence="5">
    <location>
        <begin position="817"/>
        <end position="831"/>
    </location>
</feature>
<dbReference type="CDD" id="cd22249">
    <property type="entry name" value="UDM1_RNF168_RNF169-like"/>
    <property type="match status" value="1"/>
</dbReference>
<dbReference type="GO" id="GO:0003723">
    <property type="term" value="F:RNA binding"/>
    <property type="evidence" value="ECO:0007669"/>
    <property type="project" value="UniProtKB-UniRule"/>
</dbReference>
<dbReference type="InParanoid" id="K2RVN5"/>
<dbReference type="InterPro" id="IPR000571">
    <property type="entry name" value="Znf_CCCH"/>
</dbReference>
<evidence type="ECO:0000256" key="5">
    <source>
        <dbReference type="SAM" id="MobiDB-lite"/>
    </source>
</evidence>
<dbReference type="Pfam" id="PF00076">
    <property type="entry name" value="RRM_1"/>
    <property type="match status" value="1"/>
</dbReference>
<keyword evidence="4" id="KW-0862">Zinc</keyword>
<feature type="region of interest" description="Disordered" evidence="5">
    <location>
        <begin position="610"/>
        <end position="631"/>
    </location>
</feature>
<reference evidence="8 9" key="1">
    <citation type="journal article" date="2012" name="BMC Genomics">
        <title>Tools to kill: Genome of one of the most destructive plant pathogenic fungi Macrophomina phaseolina.</title>
        <authorList>
            <person name="Islam M.S."/>
            <person name="Haque M.S."/>
            <person name="Islam M.M."/>
            <person name="Emdad E.M."/>
            <person name="Halim A."/>
            <person name="Hossen Q.M.M."/>
            <person name="Hossain M.Z."/>
            <person name="Ahmed B."/>
            <person name="Rahim S."/>
            <person name="Rahman M.S."/>
            <person name="Alam M.M."/>
            <person name="Hou S."/>
            <person name="Wan X."/>
            <person name="Saito J.A."/>
            <person name="Alam M."/>
        </authorList>
    </citation>
    <scope>NUCLEOTIDE SEQUENCE [LARGE SCALE GENOMIC DNA]</scope>
    <source>
        <strain evidence="8 9">MS6</strain>
    </source>
</reference>
<feature type="compositionally biased region" description="Polar residues" evidence="5">
    <location>
        <begin position="105"/>
        <end position="116"/>
    </location>
</feature>
<feature type="region of interest" description="Disordered" evidence="5">
    <location>
        <begin position="95"/>
        <end position="192"/>
    </location>
</feature>
<feature type="domain" description="C3H1-type" evidence="7">
    <location>
        <begin position="264"/>
        <end position="292"/>
    </location>
</feature>
<feature type="region of interest" description="Disordered" evidence="5">
    <location>
        <begin position="758"/>
        <end position="831"/>
    </location>
</feature>
<dbReference type="Gene3D" id="1.20.1390.10">
    <property type="entry name" value="PWI domain"/>
    <property type="match status" value="1"/>
</dbReference>
<feature type="compositionally biased region" description="Basic and acidic residues" evidence="5">
    <location>
        <begin position="571"/>
        <end position="580"/>
    </location>
</feature>
<dbReference type="GO" id="GO:0005634">
    <property type="term" value="C:nucleus"/>
    <property type="evidence" value="ECO:0007669"/>
    <property type="project" value="TreeGrafter"/>
</dbReference>
<gene>
    <name evidence="8" type="ORF">MPH_08549</name>
</gene>
<dbReference type="SUPFAM" id="SSF54928">
    <property type="entry name" value="RNA-binding domain, RBD"/>
    <property type="match status" value="1"/>
</dbReference>
<dbReference type="PROSITE" id="PS50103">
    <property type="entry name" value="ZF_C3H1"/>
    <property type="match status" value="1"/>
</dbReference>
<dbReference type="EMBL" id="AHHD01000362">
    <property type="protein sequence ID" value="EKG14259.1"/>
    <property type="molecule type" value="Genomic_DNA"/>
</dbReference>
<accession>K2RVN5</accession>
<evidence type="ECO:0000256" key="3">
    <source>
        <dbReference type="PROSITE-ProRule" id="PRU00176"/>
    </source>
</evidence>
<feature type="compositionally biased region" description="Low complexity" evidence="5">
    <location>
        <begin position="797"/>
        <end position="808"/>
    </location>
</feature>
<dbReference type="AlphaFoldDB" id="K2RVN5"/>
<evidence type="ECO:0000313" key="8">
    <source>
        <dbReference type="EMBL" id="EKG14259.1"/>
    </source>
</evidence>
<comment type="function">
    <text evidence="2">May be involved in the turnover of nuclear polyadenylated (pA+) RNA.</text>
</comment>
<dbReference type="InterPro" id="IPR012677">
    <property type="entry name" value="Nucleotide-bd_a/b_plait_sf"/>
</dbReference>
<keyword evidence="4" id="KW-0863">Zinc-finger</keyword>
<sequence>MLIADDDALQLKRWIVKRLEDMSSDADSDVLADYVLALVRAEDPDEQVKSNCLENLEDFLHDDTAPFVDDVLNIIRTKSYLPNPPASASEQLNAEAVPFNPPSGPANNNRRSSAQFENGYHNGSADQSRKRTWGDRAGSEQRDGPDTHYGRGAGGERAIKQMRRGNHQGGGGRGGRHGDMNIPGLPGLGQASMQPMPNMAQMPNLPHGFPQVDPNNPLSALMAMQAMGFPPLPGMPQMPMGGPNNFGQGASPHGFPHAGSPPPRRIGERCRDYDTKGFCALGSVCPYEHGTDPIIVPTDGGTTNFPSILNSPHSVLANLRRFTEAAYPSNIPVTNAQIPEYDPKNAAIDTDRHMNGHGERRHYHHHERGRGGRGRGRGDGGSRRGGRAHFSQAGPNHDRSITTIVVENIPEEKVSEDAVREFFAEFGNIEEVTLKPHKRLALVKYDDYTAARKAYDSPKVIFENRFVKVYWYKPEHHADAGGHNGRQGSEGVKKEDEEMIDMEEIKRRQEEAQKAHEEKQKKLQEAEAKKAELDAKLKAQAEERRKLLEKLAEKTAKKGAVGAPSSPTIKGGDEADKMQEDASSNGTEDKKSSQTEALKLKLAQLEAEAESMGINPNDPNYNPSSYRGRGGRGAFRGRGSWAPRGRGGYDPSYRGGYRGRGGFAGPRGGAVKRLDFRPKRVVVKIADGEEEWTSERDEALRSHLFNNFEFDSIDTYPEGGKNAMVIAFKERYIAENFISQSQEIPTIGKVQLSWAPNPPTANSASKPASAINSAAGSPSATGGGIDADTVMGGASNADVGAGATSVGAGAAGGGGGEEFDVADDEDRWMAA</sequence>
<dbReference type="InterPro" id="IPR045137">
    <property type="entry name" value="RBM26/27"/>
</dbReference>
<feature type="region of interest" description="Disordered" evidence="5">
    <location>
        <begin position="476"/>
        <end position="497"/>
    </location>
</feature>
<dbReference type="Pfam" id="PF01480">
    <property type="entry name" value="PWI"/>
    <property type="match status" value="1"/>
</dbReference>
<protein>
    <submittedName>
        <fullName evidence="8">Uncharacterized protein</fullName>
    </submittedName>
</protein>
<evidence type="ECO:0000313" key="9">
    <source>
        <dbReference type="Proteomes" id="UP000007129"/>
    </source>
</evidence>
<feature type="region of interest" description="Disordered" evidence="5">
    <location>
        <begin position="352"/>
        <end position="397"/>
    </location>
</feature>
<dbReference type="InterPro" id="IPR000504">
    <property type="entry name" value="RRM_dom"/>
</dbReference>
<comment type="caution">
    <text evidence="8">The sequence shown here is derived from an EMBL/GenBank/DDBJ whole genome shotgun (WGS) entry which is preliminary data.</text>
</comment>
<evidence type="ECO:0000259" key="7">
    <source>
        <dbReference type="PROSITE" id="PS50103"/>
    </source>
</evidence>
<feature type="zinc finger region" description="C3H1-type" evidence="4">
    <location>
        <begin position="264"/>
        <end position="292"/>
    </location>
</feature>
<dbReference type="Proteomes" id="UP000007129">
    <property type="component" value="Unassembled WGS sequence"/>
</dbReference>
<dbReference type="InterPro" id="IPR002483">
    <property type="entry name" value="PWI_dom"/>
</dbReference>
<organism evidence="8 9">
    <name type="scientific">Macrophomina phaseolina (strain MS6)</name>
    <name type="common">Charcoal rot fungus</name>
    <dbReference type="NCBI Taxonomy" id="1126212"/>
    <lineage>
        <taxon>Eukaryota</taxon>
        <taxon>Fungi</taxon>
        <taxon>Dikarya</taxon>
        <taxon>Ascomycota</taxon>
        <taxon>Pezizomycotina</taxon>
        <taxon>Dothideomycetes</taxon>
        <taxon>Dothideomycetes incertae sedis</taxon>
        <taxon>Botryosphaeriales</taxon>
        <taxon>Botryosphaeriaceae</taxon>
        <taxon>Macrophomina</taxon>
    </lineage>
</organism>
<feature type="compositionally biased region" description="Low complexity" evidence="5">
    <location>
        <begin position="615"/>
        <end position="627"/>
    </location>
</feature>
<dbReference type="HOGENOM" id="CLU_017928_0_0_1"/>
<evidence type="ECO:0000256" key="1">
    <source>
        <dbReference type="ARBA" id="ARBA00022884"/>
    </source>
</evidence>
<dbReference type="eggNOG" id="KOG2135">
    <property type="taxonomic scope" value="Eukaryota"/>
</dbReference>
<dbReference type="GO" id="GO:0008270">
    <property type="term" value="F:zinc ion binding"/>
    <property type="evidence" value="ECO:0007669"/>
    <property type="project" value="UniProtKB-KW"/>
</dbReference>
<dbReference type="InterPro" id="IPR035979">
    <property type="entry name" value="RBD_domain_sf"/>
</dbReference>
<evidence type="ECO:0000256" key="2">
    <source>
        <dbReference type="ARBA" id="ARBA00043866"/>
    </source>
</evidence>
<evidence type="ECO:0000259" key="6">
    <source>
        <dbReference type="PROSITE" id="PS50102"/>
    </source>
</evidence>
<dbReference type="CDD" id="cd12257">
    <property type="entry name" value="RRM1_RBM26_like"/>
    <property type="match status" value="1"/>
</dbReference>